<proteinExistence type="inferred from homology"/>
<dbReference type="CDD" id="cd08899">
    <property type="entry name" value="SRPBCC_CalC_Aha1-like_6"/>
    <property type="match status" value="1"/>
</dbReference>
<dbReference type="EMBL" id="BMPT01000012">
    <property type="protein sequence ID" value="GGM32408.1"/>
    <property type="molecule type" value="Genomic_DNA"/>
</dbReference>
<dbReference type="RefSeq" id="WP_171106215.1">
    <property type="nucleotide sequence ID" value="NZ_BMPT01000012.1"/>
</dbReference>
<dbReference type="Pfam" id="PF08327">
    <property type="entry name" value="AHSA1"/>
    <property type="match status" value="1"/>
</dbReference>
<name>A0A8H9L5E8_9MICO</name>
<comment type="caution">
    <text evidence="3">The sequence shown here is derived from an EMBL/GenBank/DDBJ whole genome shotgun (WGS) entry which is preliminary data.</text>
</comment>
<dbReference type="AlphaFoldDB" id="A0A8H9L5E8"/>
<evidence type="ECO:0000259" key="2">
    <source>
        <dbReference type="Pfam" id="PF08327"/>
    </source>
</evidence>
<evidence type="ECO:0000313" key="3">
    <source>
        <dbReference type="EMBL" id="GGM32408.1"/>
    </source>
</evidence>
<comment type="similarity">
    <text evidence="1">Belongs to the AHA1 family.</text>
</comment>
<sequence length="168" mass="18482">MNLTGTLEDDGRTLALGRRFAVPIEEVWAHLTESDRLARWFGTWTGDPATGRVAVTMNAEAEAGEPTDFRVVACEPPHVLAVDADDEYGHWRLRVDLAPADGGTALTLRQTELDPKDLPETGPGWEWYLDRLVAAVAGTEPPDLAAFDADYVPLSERYAALNRPDRPI</sequence>
<dbReference type="Proteomes" id="UP000655589">
    <property type="component" value="Unassembled WGS sequence"/>
</dbReference>
<dbReference type="InterPro" id="IPR013538">
    <property type="entry name" value="ASHA1/2-like_C"/>
</dbReference>
<accession>A0A8H9L5E8</accession>
<dbReference type="SUPFAM" id="SSF55961">
    <property type="entry name" value="Bet v1-like"/>
    <property type="match status" value="1"/>
</dbReference>
<feature type="domain" description="Activator of Hsp90 ATPase homologue 1/2-like C-terminal" evidence="2">
    <location>
        <begin position="22"/>
        <end position="136"/>
    </location>
</feature>
<reference evidence="3" key="2">
    <citation type="submission" date="2020-09" db="EMBL/GenBank/DDBJ databases">
        <authorList>
            <person name="Sun Q."/>
            <person name="Ohkuma M."/>
        </authorList>
    </citation>
    <scope>NUCLEOTIDE SEQUENCE</scope>
    <source>
        <strain evidence="3">JCM 3051</strain>
    </source>
</reference>
<organism evidence="3 4">
    <name type="scientific">Promicromonospora citrea</name>
    <dbReference type="NCBI Taxonomy" id="43677"/>
    <lineage>
        <taxon>Bacteria</taxon>
        <taxon>Bacillati</taxon>
        <taxon>Actinomycetota</taxon>
        <taxon>Actinomycetes</taxon>
        <taxon>Micrococcales</taxon>
        <taxon>Promicromonosporaceae</taxon>
        <taxon>Promicromonospora</taxon>
    </lineage>
</organism>
<dbReference type="Gene3D" id="3.30.530.20">
    <property type="match status" value="1"/>
</dbReference>
<reference evidence="3" key="1">
    <citation type="journal article" date="2014" name="Int. J. Syst. Evol. Microbiol.">
        <title>Complete genome sequence of Corynebacterium casei LMG S-19264T (=DSM 44701T), isolated from a smear-ripened cheese.</title>
        <authorList>
            <consortium name="US DOE Joint Genome Institute (JGI-PGF)"/>
            <person name="Walter F."/>
            <person name="Albersmeier A."/>
            <person name="Kalinowski J."/>
            <person name="Ruckert C."/>
        </authorList>
    </citation>
    <scope>NUCLEOTIDE SEQUENCE</scope>
    <source>
        <strain evidence="3">JCM 3051</strain>
    </source>
</reference>
<evidence type="ECO:0000313" key="4">
    <source>
        <dbReference type="Proteomes" id="UP000655589"/>
    </source>
</evidence>
<protein>
    <recommendedName>
        <fullName evidence="2">Activator of Hsp90 ATPase homologue 1/2-like C-terminal domain-containing protein</fullName>
    </recommendedName>
</protein>
<keyword evidence="4" id="KW-1185">Reference proteome</keyword>
<gene>
    <name evidence="3" type="ORF">GCM10010102_29770</name>
</gene>
<dbReference type="InterPro" id="IPR023393">
    <property type="entry name" value="START-like_dom_sf"/>
</dbReference>
<evidence type="ECO:0000256" key="1">
    <source>
        <dbReference type="ARBA" id="ARBA00006817"/>
    </source>
</evidence>